<sequence length="133" mass="14839">MAEVPLCESGLPYARRSLSKLSAYLIKQRVVKTISREHLAQVLKGGWLLVPCPTQDHQPKFPAAVDLEPSAGCAAASAQERCSVVLRCPIDPCQSVWGRRFTSAKRLVLARHQKTRGWCYLFLFYDVGSNEAH</sequence>
<reference evidence="1 2" key="2">
    <citation type="submission" date="2015-01" db="EMBL/GenBank/DDBJ databases">
        <title>Complete genome sequence of Pyrinomonas methylaliphatogenes type strain K22T.</title>
        <authorList>
            <person name="Lee K.C.Y."/>
            <person name="Power J.F."/>
            <person name="Dunfield P.F."/>
            <person name="Morgan X.C."/>
            <person name="Huttenhower C."/>
            <person name="Stott M.B."/>
        </authorList>
    </citation>
    <scope>NUCLEOTIDE SEQUENCE [LARGE SCALE GENOMIC DNA]</scope>
    <source>
        <strain evidence="1 2">K22</strain>
    </source>
</reference>
<reference evidence="1 2" key="1">
    <citation type="submission" date="2013-12" db="EMBL/GenBank/DDBJ databases">
        <authorList>
            <person name="Stott M."/>
        </authorList>
    </citation>
    <scope>NUCLEOTIDE SEQUENCE [LARGE SCALE GENOMIC DNA]</scope>
    <source>
        <strain evidence="1 2">K22</strain>
    </source>
</reference>
<accession>A0A0B6WXH6</accession>
<dbReference type="EMBL" id="CBXV010000004">
    <property type="protein sequence ID" value="CDM65432.1"/>
    <property type="molecule type" value="Genomic_DNA"/>
</dbReference>
<dbReference type="STRING" id="454194.PYK22_01431"/>
<name>A0A0B6WXH6_9BACT</name>
<proteinExistence type="predicted"/>
<dbReference type="Proteomes" id="UP000031518">
    <property type="component" value="Unassembled WGS sequence"/>
</dbReference>
<gene>
    <name evidence="1" type="ORF">PYK22_01431</name>
</gene>
<dbReference type="AlphaFoldDB" id="A0A0B6WXH6"/>
<evidence type="ECO:0000313" key="1">
    <source>
        <dbReference type="EMBL" id="CDM65432.1"/>
    </source>
</evidence>
<evidence type="ECO:0000313" key="2">
    <source>
        <dbReference type="Proteomes" id="UP000031518"/>
    </source>
</evidence>
<keyword evidence="2" id="KW-1185">Reference proteome</keyword>
<protein>
    <submittedName>
        <fullName evidence="1">Uncharacterized protein</fullName>
    </submittedName>
</protein>
<organism evidence="1 2">
    <name type="scientific">Pyrinomonas methylaliphatogenes</name>
    <dbReference type="NCBI Taxonomy" id="454194"/>
    <lineage>
        <taxon>Bacteria</taxon>
        <taxon>Pseudomonadati</taxon>
        <taxon>Acidobacteriota</taxon>
        <taxon>Blastocatellia</taxon>
        <taxon>Blastocatellales</taxon>
        <taxon>Pyrinomonadaceae</taxon>
        <taxon>Pyrinomonas</taxon>
    </lineage>
</organism>